<organism evidence="1 2">
    <name type="scientific">Candidatus Daviesbacteria bacterium GW2011_GWA2_40_9</name>
    <dbReference type="NCBI Taxonomy" id="1618424"/>
    <lineage>
        <taxon>Bacteria</taxon>
        <taxon>Candidatus Daviesiibacteriota</taxon>
    </lineage>
</organism>
<dbReference type="AlphaFoldDB" id="A0A0G0U8X4"/>
<comment type="caution">
    <text evidence="1">The sequence shown here is derived from an EMBL/GenBank/DDBJ whole genome shotgun (WGS) entry which is preliminary data.</text>
</comment>
<accession>A0A0G0U8X4</accession>
<evidence type="ECO:0000313" key="2">
    <source>
        <dbReference type="Proteomes" id="UP000034601"/>
    </source>
</evidence>
<dbReference type="EMBL" id="LCAB01000002">
    <property type="protein sequence ID" value="KKR83691.1"/>
    <property type="molecule type" value="Genomic_DNA"/>
</dbReference>
<name>A0A0G0U8X4_9BACT</name>
<dbReference type="Proteomes" id="UP000034601">
    <property type="component" value="Unassembled WGS sequence"/>
</dbReference>
<reference evidence="1 2" key="1">
    <citation type="journal article" date="2015" name="Nature">
        <title>rRNA introns, odd ribosomes, and small enigmatic genomes across a large radiation of phyla.</title>
        <authorList>
            <person name="Brown C.T."/>
            <person name="Hug L.A."/>
            <person name="Thomas B.C."/>
            <person name="Sharon I."/>
            <person name="Castelle C.J."/>
            <person name="Singh A."/>
            <person name="Wilkins M.J."/>
            <person name="Williams K.H."/>
            <person name="Banfield J.F."/>
        </authorList>
    </citation>
    <scope>NUCLEOTIDE SEQUENCE [LARGE SCALE GENOMIC DNA]</scope>
</reference>
<sequence length="151" mass="16858">MEREFKITRESGFKGFIEARGQEGGQVVSRTLFEPKAVITDDQGNKQVMLKMIGSHKGDIVFVPLEVLKLGGSVGRWEFIPAEEDEGDEDCLSEDHPLSRALKTMLSQYSMEELSKIAQVLLSRNQGDKIAYEGTTSGGDIFSLKNNKLRF</sequence>
<protein>
    <submittedName>
        <fullName evidence="1">Uncharacterized protein</fullName>
    </submittedName>
</protein>
<evidence type="ECO:0000313" key="1">
    <source>
        <dbReference type="EMBL" id="KKR83691.1"/>
    </source>
</evidence>
<proteinExistence type="predicted"/>
<gene>
    <name evidence="1" type="ORF">UU29_C0002G0004</name>
</gene>